<accession>A0A2D2LVN0</accession>
<dbReference type="InterPro" id="IPR012477">
    <property type="entry name" value="Glyco_transf_52"/>
</dbReference>
<organism evidence="1 2">
    <name type="scientific">Faucicola osloensis</name>
    <name type="common">Moraxella osloensis</name>
    <dbReference type="NCBI Taxonomy" id="34062"/>
    <lineage>
        <taxon>Bacteria</taxon>
        <taxon>Pseudomonadati</taxon>
        <taxon>Pseudomonadota</taxon>
        <taxon>Gammaproteobacteria</taxon>
        <taxon>Moraxellales</taxon>
        <taxon>Moraxellaceae</taxon>
        <taxon>Faucicola</taxon>
    </lineage>
</organism>
<gene>
    <name evidence="1" type="ORF">NP7_07375</name>
</gene>
<sequence length="333" mass="38503">MNLIICITPLQVLIAKQIIKQHSTPFIGLYLPYGIHSKSEPKHRYYFDQLEQVCEKSAFIELNNKTWGERFATLNHIKTTLNRLDIWQKPIENVYLASIDVLFLQYIISKVTFQQLYTFDDGTANIFPNSSYFQPLPKSLPLQLFKHAVGITYPSIPSILAISKKHYTIFPQEKNIIDATHPVYLFDKADHQSDENLPVKRLLLGQALDNFIGETAYRDIVTKMVSEFAIDAFCPHPRENLDFSHLLPVIDSDKIIEDYLSEALQQNPQQRFEIYTFISTAVFSLKEFPRTQVFMVYTQALWDKFPDAYQFLASRGFTLVNLDDADNLNGFKG</sequence>
<name>A0A2D2LVN0_FAUOS</name>
<keyword evidence="1" id="KW-0328">Glycosyltransferase</keyword>
<dbReference type="Gene3D" id="3.30.370.20">
    <property type="match status" value="1"/>
</dbReference>
<dbReference type="Proteomes" id="UP000229340">
    <property type="component" value="Chromosome"/>
</dbReference>
<dbReference type="EMBL" id="CP024443">
    <property type="protein sequence ID" value="ATR79081.1"/>
    <property type="molecule type" value="Genomic_DNA"/>
</dbReference>
<dbReference type="AlphaFoldDB" id="A0A2D2LVN0"/>
<proteinExistence type="predicted"/>
<dbReference type="GO" id="GO:0016757">
    <property type="term" value="F:glycosyltransferase activity"/>
    <property type="evidence" value="ECO:0007669"/>
    <property type="project" value="UniProtKB-KW"/>
</dbReference>
<protein>
    <submittedName>
        <fullName evidence="1">CMP-N-acetylneuraminate-beta-galactosamide-alpha-2, 3-sialyltransferase</fullName>
    </submittedName>
</protein>
<keyword evidence="1" id="KW-0808">Transferase</keyword>
<dbReference type="RefSeq" id="WP_100270307.1">
    <property type="nucleotide sequence ID" value="NZ_CP024443.1"/>
</dbReference>
<dbReference type="Pfam" id="PF07922">
    <property type="entry name" value="Glyco_transf_52"/>
    <property type="match status" value="1"/>
</dbReference>
<dbReference type="STRING" id="34062.AXE82_03490"/>
<evidence type="ECO:0000313" key="2">
    <source>
        <dbReference type="Proteomes" id="UP000229340"/>
    </source>
</evidence>
<reference evidence="2" key="1">
    <citation type="submission" date="2017-11" db="EMBL/GenBank/DDBJ databases">
        <title>Complete genome sequence of Moraxella osloensis NP7 isolated from human skin.</title>
        <authorList>
            <person name="Lee K."/>
            <person name="Lim J.Y."/>
            <person name="Hwang I."/>
        </authorList>
    </citation>
    <scope>NUCLEOTIDE SEQUENCE [LARGE SCALE GENOMIC DNA]</scope>
    <source>
        <strain evidence="2">NP7</strain>
    </source>
</reference>
<evidence type="ECO:0000313" key="1">
    <source>
        <dbReference type="EMBL" id="ATR79081.1"/>
    </source>
</evidence>